<evidence type="ECO:0000313" key="1">
    <source>
        <dbReference type="EMBL" id="TFH92166.1"/>
    </source>
</evidence>
<evidence type="ECO:0008006" key="3">
    <source>
        <dbReference type="Google" id="ProtNLM"/>
    </source>
</evidence>
<protein>
    <recommendedName>
        <fullName evidence="3">Helix-turn-helix domain-containing protein</fullName>
    </recommendedName>
</protein>
<name>A0A4Y8WHQ4_9VIBR</name>
<accession>A0A4Y8WHQ4</accession>
<reference evidence="1 2" key="1">
    <citation type="submission" date="2019-01" db="EMBL/GenBank/DDBJ databases">
        <title>Vibrio BEI176 sp. nov, a marine bacterium isolated from China: eastern marignal seas.</title>
        <authorList>
            <person name="Li B."/>
        </authorList>
    </citation>
    <scope>NUCLEOTIDE SEQUENCE [LARGE SCALE GENOMIC DNA]</scope>
    <source>
        <strain evidence="1 2">BEI176</strain>
    </source>
</reference>
<proteinExistence type="predicted"/>
<sequence>MSSKIIEQVWSVKLSNAQDKLLLVALADLSNRKGSFDTSYDELAMMTSLSNENIYESLHRLYSQHQLLRTRITNNSNIVSGSLTLSTNKELTRDLQEEARLQAQKLGNNSHPSNAKLARSQRKQIAPLSISDKEKNIHIYEIYTESVPEWAEGLMHKHAVLGRQDIWESFVKDIYSTGEKNFTIGHLVKRLTQKIYDFKDLSFPKHQKLQRQEVLKQDSVSEFEEKFSNYLNKPY</sequence>
<organism evidence="1 2">
    <name type="scientific">Vibrio ouci</name>
    <dbReference type="NCBI Taxonomy" id="2499078"/>
    <lineage>
        <taxon>Bacteria</taxon>
        <taxon>Pseudomonadati</taxon>
        <taxon>Pseudomonadota</taxon>
        <taxon>Gammaproteobacteria</taxon>
        <taxon>Vibrionales</taxon>
        <taxon>Vibrionaceae</taxon>
        <taxon>Vibrio</taxon>
    </lineage>
</organism>
<dbReference type="EMBL" id="SATR01000009">
    <property type="protein sequence ID" value="TFH92166.1"/>
    <property type="molecule type" value="Genomic_DNA"/>
</dbReference>
<gene>
    <name evidence="1" type="ORF">ELS82_08345</name>
</gene>
<dbReference type="OrthoDB" id="5867101at2"/>
<dbReference type="AlphaFoldDB" id="A0A4Y8WHQ4"/>
<keyword evidence="2" id="KW-1185">Reference proteome</keyword>
<comment type="caution">
    <text evidence="1">The sequence shown here is derived from an EMBL/GenBank/DDBJ whole genome shotgun (WGS) entry which is preliminary data.</text>
</comment>
<dbReference type="Proteomes" id="UP000297753">
    <property type="component" value="Unassembled WGS sequence"/>
</dbReference>
<dbReference type="RefSeq" id="WP_134835092.1">
    <property type="nucleotide sequence ID" value="NZ_SATR01000009.1"/>
</dbReference>
<evidence type="ECO:0000313" key="2">
    <source>
        <dbReference type="Proteomes" id="UP000297753"/>
    </source>
</evidence>